<dbReference type="GO" id="GO:2001070">
    <property type="term" value="F:starch binding"/>
    <property type="evidence" value="ECO:0007669"/>
    <property type="project" value="InterPro"/>
</dbReference>
<dbReference type="SMART" id="SM01065">
    <property type="entry name" value="CBM_2"/>
    <property type="match status" value="3"/>
</dbReference>
<dbReference type="EMBL" id="JASJOU010000001">
    <property type="protein sequence ID" value="MDJ1500015.1"/>
    <property type="molecule type" value="Genomic_DNA"/>
</dbReference>
<dbReference type="PROSITE" id="PS51166">
    <property type="entry name" value="CBM20"/>
    <property type="match status" value="1"/>
</dbReference>
<sequence>MERWIAIKLVLPIRHLAFLLLILLSGCHQVTIIVKKIPPNTPPGSAIFISGNFNFWDPGDRNYALTLNPKDSTYSVLLPTGSGAIDYRFTRGDWTTVEADLCGNPIENHHLRYQKSDTIQLEIPSWKDLGPTHCDEVTFILNKIPQQTPPDAKLYVGGSFNNWQAADPQFQLKRNNKGQYYIRLHKLLTGIEYKFTRGSWEADEVDEVGNSISNHSFVFGKQDTVLVDITGWKDQFSSVQNGEWITLLLTVPKTTPDGDRIFVAANFNNWNPHDMRYEMRWIRNWTYTINLPRKRSHIEYKFTRGDWSTVETDKYGNPLENRRFTYGNMDTLRLDVQAWEDLVNDNL</sequence>
<keyword evidence="3" id="KW-1185">Reference proteome</keyword>
<dbReference type="InterPro" id="IPR013783">
    <property type="entry name" value="Ig-like_fold"/>
</dbReference>
<dbReference type="Proteomes" id="UP001232063">
    <property type="component" value="Unassembled WGS sequence"/>
</dbReference>
<reference evidence="2" key="1">
    <citation type="submission" date="2023-05" db="EMBL/GenBank/DDBJ databases">
        <authorList>
            <person name="Zhang X."/>
        </authorList>
    </citation>
    <scope>NUCLEOTIDE SEQUENCE</scope>
    <source>
        <strain evidence="2">BD1B2-1</strain>
    </source>
</reference>
<gene>
    <name evidence="2" type="ORF">QNI22_05140</name>
</gene>
<dbReference type="AlphaFoldDB" id="A0AAE3QYW5"/>
<evidence type="ECO:0000313" key="2">
    <source>
        <dbReference type="EMBL" id="MDJ1500015.1"/>
    </source>
</evidence>
<evidence type="ECO:0000313" key="3">
    <source>
        <dbReference type="Proteomes" id="UP001232063"/>
    </source>
</evidence>
<evidence type="ECO:0000259" key="1">
    <source>
        <dbReference type="PROSITE" id="PS51166"/>
    </source>
</evidence>
<accession>A0AAE3QYW5</accession>
<organism evidence="2 3">
    <name type="scientific">Xanthocytophaga agilis</name>
    <dbReference type="NCBI Taxonomy" id="3048010"/>
    <lineage>
        <taxon>Bacteria</taxon>
        <taxon>Pseudomonadati</taxon>
        <taxon>Bacteroidota</taxon>
        <taxon>Cytophagia</taxon>
        <taxon>Cytophagales</taxon>
        <taxon>Rhodocytophagaceae</taxon>
        <taxon>Xanthocytophaga</taxon>
    </lineage>
</organism>
<dbReference type="PROSITE" id="PS51257">
    <property type="entry name" value="PROKAR_LIPOPROTEIN"/>
    <property type="match status" value="1"/>
</dbReference>
<dbReference type="SUPFAM" id="SSF49452">
    <property type="entry name" value="Starch-binding domain-like"/>
    <property type="match status" value="2"/>
</dbReference>
<dbReference type="Gene3D" id="2.60.40.10">
    <property type="entry name" value="Immunoglobulins"/>
    <property type="match status" value="3"/>
</dbReference>
<dbReference type="RefSeq" id="WP_314509547.1">
    <property type="nucleotide sequence ID" value="NZ_JASJOU010000001.1"/>
</dbReference>
<proteinExistence type="predicted"/>
<dbReference type="InterPro" id="IPR002044">
    <property type="entry name" value="CBM20"/>
</dbReference>
<feature type="domain" description="CBM20" evidence="1">
    <location>
        <begin position="238"/>
        <end position="341"/>
    </location>
</feature>
<protein>
    <recommendedName>
        <fullName evidence="1">CBM20 domain-containing protein</fullName>
    </recommendedName>
</protein>
<dbReference type="InterPro" id="IPR013784">
    <property type="entry name" value="Carb-bd-like_fold"/>
</dbReference>
<comment type="caution">
    <text evidence="2">The sequence shown here is derived from an EMBL/GenBank/DDBJ whole genome shotgun (WGS) entry which is preliminary data.</text>
</comment>
<name>A0AAE3QYW5_9BACT</name>